<evidence type="ECO:0000256" key="3">
    <source>
        <dbReference type="ARBA" id="ARBA00022989"/>
    </source>
</evidence>
<gene>
    <name evidence="7" type="ORF">LVJ82_04795</name>
</gene>
<protein>
    <submittedName>
        <fullName evidence="7">DUF4149 domain-containing protein</fullName>
    </submittedName>
</protein>
<evidence type="ECO:0000313" key="7">
    <source>
        <dbReference type="EMBL" id="UOO90302.1"/>
    </source>
</evidence>
<dbReference type="Pfam" id="PF13664">
    <property type="entry name" value="DUF4149"/>
    <property type="match status" value="1"/>
</dbReference>
<reference evidence="7 8" key="1">
    <citation type="journal article" date="2022" name="Res Sq">
        <title>Evolution of multicellular longitudinally dividing oral cavity symbionts (Neisseriaceae).</title>
        <authorList>
            <person name="Nyongesa S."/>
            <person name="Weber P."/>
            <person name="Bernet E."/>
            <person name="Pullido F."/>
            <person name="Nieckarz M."/>
            <person name="Delaby M."/>
            <person name="Nieves C."/>
            <person name="Viehboeck T."/>
            <person name="Krause N."/>
            <person name="Rivera-Millot A."/>
            <person name="Nakamura A."/>
            <person name="Vischer N."/>
            <person name="VanNieuwenhze M."/>
            <person name="Brun Y."/>
            <person name="Cava F."/>
            <person name="Bulgheresi S."/>
            <person name="Veyrier F."/>
        </authorList>
    </citation>
    <scope>NUCLEOTIDE SEQUENCE [LARGE SCALE GENOMIC DNA]</scope>
    <source>
        <strain evidence="7 8">SN4</strain>
    </source>
</reference>
<keyword evidence="8" id="KW-1185">Reference proteome</keyword>
<keyword evidence="4 5" id="KW-0472">Membrane</keyword>
<keyword evidence="3 5" id="KW-1133">Transmembrane helix</keyword>
<dbReference type="Proteomes" id="UP000832011">
    <property type="component" value="Chromosome"/>
</dbReference>
<feature type="transmembrane region" description="Helical" evidence="5">
    <location>
        <begin position="79"/>
        <end position="98"/>
    </location>
</feature>
<dbReference type="RefSeq" id="WP_058355810.1">
    <property type="nucleotide sequence ID" value="NZ_CABKVG010000008.1"/>
</dbReference>
<dbReference type="EMBL" id="CP091511">
    <property type="protein sequence ID" value="UOO90302.1"/>
    <property type="molecule type" value="Genomic_DNA"/>
</dbReference>
<feature type="transmembrane region" description="Helical" evidence="5">
    <location>
        <begin position="118"/>
        <end position="137"/>
    </location>
</feature>
<sequence length="147" mass="16454">MKSILVILQALWLGAHITVGYVVAPLLFHFASQGEFSRMTAGNVAGELFHVVSYLGLFTAVAWWLFCRSVRQPSPILNALLLLLVVSEWVITPVIAAIKQQQSQWLHDLVGGSFGMWHGVSSSVYLLMTILLLLWTGKRLQINSHRR</sequence>
<proteinExistence type="predicted"/>
<comment type="subcellular location">
    <subcellularLocation>
        <location evidence="1">Membrane</location>
    </subcellularLocation>
</comment>
<feature type="domain" description="TMEM205-like" evidence="6">
    <location>
        <begin position="10"/>
        <end position="102"/>
    </location>
</feature>
<evidence type="ECO:0000256" key="2">
    <source>
        <dbReference type="ARBA" id="ARBA00022692"/>
    </source>
</evidence>
<organism evidence="7 8">
    <name type="scientific">Vitreoscilla massiliensis</name>
    <dbReference type="NCBI Taxonomy" id="1689272"/>
    <lineage>
        <taxon>Bacteria</taxon>
        <taxon>Pseudomonadati</taxon>
        <taxon>Pseudomonadota</taxon>
        <taxon>Betaproteobacteria</taxon>
        <taxon>Neisseriales</taxon>
        <taxon>Neisseriaceae</taxon>
        <taxon>Vitreoscilla</taxon>
    </lineage>
</organism>
<dbReference type="InterPro" id="IPR025423">
    <property type="entry name" value="TMEM205-like"/>
</dbReference>
<evidence type="ECO:0000256" key="4">
    <source>
        <dbReference type="ARBA" id="ARBA00023136"/>
    </source>
</evidence>
<evidence type="ECO:0000256" key="5">
    <source>
        <dbReference type="SAM" id="Phobius"/>
    </source>
</evidence>
<evidence type="ECO:0000256" key="1">
    <source>
        <dbReference type="ARBA" id="ARBA00004370"/>
    </source>
</evidence>
<accession>A0ABY4E475</accession>
<name>A0ABY4E475_9NEIS</name>
<feature type="transmembrane region" description="Helical" evidence="5">
    <location>
        <begin position="44"/>
        <end position="67"/>
    </location>
</feature>
<keyword evidence="2 5" id="KW-0812">Transmembrane</keyword>
<evidence type="ECO:0000259" key="6">
    <source>
        <dbReference type="Pfam" id="PF13664"/>
    </source>
</evidence>
<evidence type="ECO:0000313" key="8">
    <source>
        <dbReference type="Proteomes" id="UP000832011"/>
    </source>
</evidence>